<evidence type="ECO:0000256" key="5">
    <source>
        <dbReference type="ARBA" id="ARBA00022691"/>
    </source>
</evidence>
<dbReference type="SFLD" id="SFLDF00288">
    <property type="entry name" value="HemN-like__clustered_with_nucl"/>
    <property type="match status" value="1"/>
</dbReference>
<protein>
    <recommendedName>
        <fullName evidence="3 10">Heme chaperone HemW</fullName>
    </recommendedName>
</protein>
<dbReference type="SUPFAM" id="SSF102114">
    <property type="entry name" value="Radical SAM enzymes"/>
    <property type="match status" value="1"/>
</dbReference>
<comment type="caution">
    <text evidence="12">The sequence shown here is derived from an EMBL/GenBank/DDBJ whole genome shotgun (WGS) entry which is preliminary data.</text>
</comment>
<name>S3DFT1_9GAMM</name>
<evidence type="ECO:0000256" key="9">
    <source>
        <dbReference type="ARBA" id="ARBA00023186"/>
    </source>
</evidence>
<dbReference type="STRING" id="28176.CF66_7025"/>
<dbReference type="EMBL" id="AMSD01000002">
    <property type="protein sequence ID" value="EPE37257.1"/>
    <property type="molecule type" value="Genomic_DNA"/>
</dbReference>
<dbReference type="PANTHER" id="PTHR13932:SF5">
    <property type="entry name" value="RADICAL S-ADENOSYL METHIONINE DOMAIN-CONTAINING PROTEIN 1, MITOCHONDRIAL"/>
    <property type="match status" value="1"/>
</dbReference>
<dbReference type="SFLD" id="SFLDS00029">
    <property type="entry name" value="Radical_SAM"/>
    <property type="match status" value="1"/>
</dbReference>
<evidence type="ECO:0000256" key="4">
    <source>
        <dbReference type="ARBA" id="ARBA00022617"/>
    </source>
</evidence>
<dbReference type="SMART" id="SM00729">
    <property type="entry name" value="Elp3"/>
    <property type="match status" value="1"/>
</dbReference>
<evidence type="ECO:0000256" key="1">
    <source>
        <dbReference type="ARBA" id="ARBA00001966"/>
    </source>
</evidence>
<evidence type="ECO:0000259" key="11">
    <source>
        <dbReference type="PROSITE" id="PS51918"/>
    </source>
</evidence>
<keyword evidence="6 10" id="KW-0479">Metal-binding</keyword>
<dbReference type="Gene3D" id="3.20.20.70">
    <property type="entry name" value="Aldolase class I"/>
    <property type="match status" value="1"/>
</dbReference>
<dbReference type="Pfam" id="PF04055">
    <property type="entry name" value="Radical_SAM"/>
    <property type="match status" value="1"/>
</dbReference>
<evidence type="ECO:0000256" key="7">
    <source>
        <dbReference type="ARBA" id="ARBA00023004"/>
    </source>
</evidence>
<proteinExistence type="inferred from homology"/>
<dbReference type="Pfam" id="PF06969">
    <property type="entry name" value="HemN_C"/>
    <property type="match status" value="1"/>
</dbReference>
<evidence type="ECO:0000256" key="6">
    <source>
        <dbReference type="ARBA" id="ARBA00022723"/>
    </source>
</evidence>
<dbReference type="GO" id="GO:0004109">
    <property type="term" value="F:coproporphyrinogen oxidase activity"/>
    <property type="evidence" value="ECO:0007669"/>
    <property type="project" value="InterPro"/>
</dbReference>
<evidence type="ECO:0000256" key="10">
    <source>
        <dbReference type="RuleBase" id="RU364116"/>
    </source>
</evidence>
<dbReference type="PATRIC" id="fig|1236703.3.peg.563"/>
<dbReference type="eggNOG" id="COG0635">
    <property type="taxonomic scope" value="Bacteria"/>
</dbReference>
<dbReference type="PANTHER" id="PTHR13932">
    <property type="entry name" value="COPROPORPHYRINIGEN III OXIDASE"/>
    <property type="match status" value="1"/>
</dbReference>
<dbReference type="SFLD" id="SFLDF00562">
    <property type="entry name" value="HemN-like__clustered_with_heat"/>
    <property type="match status" value="1"/>
</dbReference>
<dbReference type="GO" id="GO:0005737">
    <property type="term" value="C:cytoplasm"/>
    <property type="evidence" value="ECO:0007669"/>
    <property type="project" value="UniProtKB-SubCell"/>
</dbReference>
<reference evidence="12 13" key="1">
    <citation type="journal article" date="2014" name="Environ. Microbiol.">
        <title>Genomic signatures of obligate host dependence in the luminous bacterial symbiont of a vertebrate.</title>
        <authorList>
            <person name="Hendry T.A."/>
            <person name="de Wet J.R."/>
            <person name="Dunlap P.V."/>
        </authorList>
    </citation>
    <scope>NUCLEOTIDE SEQUENCE [LARGE SCALE GENOMIC DNA]</scope>
    <source>
        <strain evidence="12 13">Akat1</strain>
    </source>
</reference>
<keyword evidence="13" id="KW-1185">Reference proteome</keyword>
<evidence type="ECO:0000256" key="2">
    <source>
        <dbReference type="ARBA" id="ARBA00006100"/>
    </source>
</evidence>
<dbReference type="GO" id="GO:0006779">
    <property type="term" value="P:porphyrin-containing compound biosynthetic process"/>
    <property type="evidence" value="ECO:0007669"/>
    <property type="project" value="InterPro"/>
</dbReference>
<dbReference type="InterPro" id="IPR058240">
    <property type="entry name" value="rSAM_sf"/>
</dbReference>
<comment type="subcellular location">
    <subcellularLocation>
        <location evidence="10">Cytoplasm</location>
    </subcellularLocation>
</comment>
<dbReference type="SFLD" id="SFLDG01065">
    <property type="entry name" value="anaerobic_coproporphyrinogen-I"/>
    <property type="match status" value="1"/>
</dbReference>
<dbReference type="Proteomes" id="UP000053688">
    <property type="component" value="Unassembled WGS sequence"/>
</dbReference>
<keyword evidence="7 10" id="KW-0408">Iron</keyword>
<keyword evidence="5 10" id="KW-0949">S-adenosyl-L-methionine</keyword>
<evidence type="ECO:0000256" key="8">
    <source>
        <dbReference type="ARBA" id="ARBA00023014"/>
    </source>
</evidence>
<gene>
    <name evidence="12" type="ORF">O1U_0557</name>
</gene>
<comment type="function">
    <text evidence="10">Probably acts as a heme chaperone, transferring heme to an unknown acceptor. Binds one molecule of heme per monomer, possibly covalently. Binds 1 [4Fe-4S] cluster. The cluster is coordinated with 3 cysteines and an exchangeable S-adenosyl-L-methionine.</text>
</comment>
<dbReference type="InterPro" id="IPR034505">
    <property type="entry name" value="Coproporphyrinogen-III_oxidase"/>
</dbReference>
<evidence type="ECO:0000313" key="13">
    <source>
        <dbReference type="Proteomes" id="UP000053688"/>
    </source>
</evidence>
<dbReference type="CDD" id="cd01335">
    <property type="entry name" value="Radical_SAM"/>
    <property type="match status" value="1"/>
</dbReference>
<feature type="domain" description="Radical SAM core" evidence="11">
    <location>
        <begin position="11"/>
        <end position="255"/>
    </location>
</feature>
<dbReference type="InterPro" id="IPR007197">
    <property type="entry name" value="rSAM"/>
</dbReference>
<dbReference type="AlphaFoldDB" id="S3DFT1"/>
<sequence>MLKTLKKSLNKLAFPTLSLYVHIPWCVKKCLYCDFNSHVSKSNIPEQKYIIALLEDLDKDIERYQLNQNQYLIHSIFIGGGTPSLMSIESIKKLIIGIKRRIPFKSNIEITIEANPNILEIERFSGYLDSGINRISIGIQSFESKKLKYLGRTHRLEEAIYAASLAKKLNFKNVNLDLMYGLPKQNVEQALSDLDKAIQFHPTHLSWYQLTIEPNTIFYYKKPYLPHDHIYDISQQGHDKLTKSGYTQYEISSYSKINYQCQHNLNYWRFGDYLGIGCGSHGKLTFENGLIIRTIKIRNPRDYLTRLNNKVQLYLSKELKVENKDKPFEFFMNRFRLIEDCPKQDFTDKTKLDIKTIQNPIDWSLMEGYLTETSTHWKLTKKGQLFLNDLLIAFI</sequence>
<dbReference type="InterPro" id="IPR004559">
    <property type="entry name" value="HemW-like"/>
</dbReference>
<dbReference type="InterPro" id="IPR010723">
    <property type="entry name" value="HemN_C"/>
</dbReference>
<organism evidence="12 13">
    <name type="scientific">Candidatus Photodesmus katoptron Akat1</name>
    <dbReference type="NCBI Taxonomy" id="1236703"/>
    <lineage>
        <taxon>Bacteria</taxon>
        <taxon>Pseudomonadati</taxon>
        <taxon>Pseudomonadota</taxon>
        <taxon>Gammaproteobacteria</taxon>
        <taxon>Vibrionales</taxon>
        <taxon>Vibrionaceae</taxon>
        <taxon>Candidatus Photodesmus</taxon>
    </lineage>
</organism>
<keyword evidence="9 10" id="KW-0143">Chaperone</keyword>
<comment type="cofactor">
    <cofactor evidence="1">
        <name>[4Fe-4S] cluster</name>
        <dbReference type="ChEBI" id="CHEBI:49883"/>
    </cofactor>
</comment>
<dbReference type="GO" id="GO:0051539">
    <property type="term" value="F:4 iron, 4 sulfur cluster binding"/>
    <property type="evidence" value="ECO:0007669"/>
    <property type="project" value="UniProtKB-UniRule"/>
</dbReference>
<dbReference type="InterPro" id="IPR006638">
    <property type="entry name" value="Elp3/MiaA/NifB-like_rSAM"/>
</dbReference>
<dbReference type="NCBIfam" id="TIGR00539">
    <property type="entry name" value="hemN_rel"/>
    <property type="match status" value="1"/>
</dbReference>
<dbReference type="InterPro" id="IPR013785">
    <property type="entry name" value="Aldolase_TIM"/>
</dbReference>
<evidence type="ECO:0000256" key="3">
    <source>
        <dbReference type="ARBA" id="ARBA00017228"/>
    </source>
</evidence>
<keyword evidence="10" id="KW-0004">4Fe-4S</keyword>
<dbReference type="RefSeq" id="WP_016503889.1">
    <property type="nucleotide sequence ID" value="NZ_AMSD01000002.1"/>
</dbReference>
<keyword evidence="8 10" id="KW-0411">Iron-sulfur</keyword>
<keyword evidence="10" id="KW-0963">Cytoplasm</keyword>
<evidence type="ECO:0000313" key="12">
    <source>
        <dbReference type="EMBL" id="EPE37257.1"/>
    </source>
</evidence>
<keyword evidence="4 10" id="KW-0349">Heme</keyword>
<dbReference type="GO" id="GO:0046872">
    <property type="term" value="F:metal ion binding"/>
    <property type="evidence" value="ECO:0007669"/>
    <property type="project" value="UniProtKB-UniRule"/>
</dbReference>
<comment type="similarity">
    <text evidence="2">Belongs to the anaerobic coproporphyrinogen-III oxidase family. HemW subfamily.</text>
</comment>
<accession>S3DFT1</accession>
<dbReference type="PROSITE" id="PS51918">
    <property type="entry name" value="RADICAL_SAM"/>
    <property type="match status" value="1"/>
</dbReference>